<keyword evidence="1" id="KW-0132">Cell division</keyword>
<keyword evidence="2" id="KW-1185">Reference proteome</keyword>
<proteinExistence type="predicted"/>
<keyword evidence="1" id="KW-0131">Cell cycle</keyword>
<organism evidence="1 2">
    <name type="scientific">[Candida] jaroonii</name>
    <dbReference type="NCBI Taxonomy" id="467808"/>
    <lineage>
        <taxon>Eukaryota</taxon>
        <taxon>Fungi</taxon>
        <taxon>Dikarya</taxon>
        <taxon>Ascomycota</taxon>
        <taxon>Saccharomycotina</taxon>
        <taxon>Pichiomycetes</taxon>
        <taxon>Debaryomycetaceae</taxon>
        <taxon>Yamadazyma</taxon>
    </lineage>
</organism>
<evidence type="ECO:0000313" key="1">
    <source>
        <dbReference type="EMBL" id="CAH6718204.1"/>
    </source>
</evidence>
<accession>A0ACA9XZY4</accession>
<reference evidence="1" key="1">
    <citation type="submission" date="2022-06" db="EMBL/GenBank/DDBJ databases">
        <authorList>
            <person name="Legras J.-L."/>
            <person name="Devillers H."/>
            <person name="Grondin C."/>
        </authorList>
    </citation>
    <scope>NUCLEOTIDE SEQUENCE</scope>
    <source>
        <strain evidence="1">CLIB 1444</strain>
    </source>
</reference>
<evidence type="ECO:0000313" key="2">
    <source>
        <dbReference type="Proteomes" id="UP001152531"/>
    </source>
</evidence>
<dbReference type="EMBL" id="CALSDN010000001">
    <property type="protein sequence ID" value="CAH6718204.1"/>
    <property type="molecule type" value="Genomic_DNA"/>
</dbReference>
<dbReference type="Proteomes" id="UP001152531">
    <property type="component" value="Unassembled WGS sequence"/>
</dbReference>
<gene>
    <name evidence="1" type="ORF">CLIB1444_01S01442</name>
</gene>
<protein>
    <submittedName>
        <fullName evidence="1">Cell division control protein 1</fullName>
    </submittedName>
</protein>
<sequence length="464" mass="53116">MSYRGKDKKVDSLPIYNDGGTVEKKVKSSTQINLKFLKLRFSSEDLPILVSIAISWVLVVHFIERLHVRLVLNRCGWKKWEPWSKNSDIHRVALVADPQLVDDYSYPDRPNILNNIIKKISDNYLHRNYRFVQHLLDPDTTMFLGDLFDGGRYWEDKAWLEEYDRFNRIFPKHPDRRTIQSLPGNHDIGFEDINPDKLKKFAAFFGPNNDFLEIGNHSIVLLDSISLSSEDENIRKPAEEFLESVNNYLTPGYPHILLTHVPLYRINSQQLCGPQRESTKLFPVQKGKQYQTVISSDLTTKVLNTIKPTLIFSGDDHDYCKITHDIESGSSATEITVKSAAMTAGIKYPAIQLLSLHNPVDSKGLSLSLDPTYKTEMCYLPDPYFGIGIYVAWLIFCILLLALHFIIPQVEAKILSKLKPNSVLPVFTSQTPLTNRRNIKGFIVSSVMTVMIAYIIIGFYYINV</sequence>
<comment type="caution">
    <text evidence="1">The sequence shown here is derived from an EMBL/GenBank/DDBJ whole genome shotgun (WGS) entry which is preliminary data.</text>
</comment>
<name>A0ACA9XZY4_9ASCO</name>